<dbReference type="PROSITE" id="PS50043">
    <property type="entry name" value="HTH_LUXR_2"/>
    <property type="match status" value="1"/>
</dbReference>
<dbReference type="Pfam" id="PF00196">
    <property type="entry name" value="GerE"/>
    <property type="match status" value="1"/>
</dbReference>
<keyword evidence="1" id="KW-0805">Transcription regulation</keyword>
<keyword evidence="2" id="KW-0238">DNA-binding</keyword>
<dbReference type="GO" id="GO:0006355">
    <property type="term" value="P:regulation of DNA-templated transcription"/>
    <property type="evidence" value="ECO:0007669"/>
    <property type="project" value="InterPro"/>
</dbReference>
<dbReference type="Gene3D" id="1.10.10.10">
    <property type="entry name" value="Winged helix-like DNA-binding domain superfamily/Winged helix DNA-binding domain"/>
    <property type="match status" value="1"/>
</dbReference>
<dbReference type="SUPFAM" id="SSF46894">
    <property type="entry name" value="C-terminal effector domain of the bipartite response regulators"/>
    <property type="match status" value="1"/>
</dbReference>
<protein>
    <submittedName>
        <fullName evidence="6">Helix-turn-helix transcriptional regulator</fullName>
    </submittedName>
</protein>
<dbReference type="InterPro" id="IPR016032">
    <property type="entry name" value="Sig_transdc_resp-reg_C-effctor"/>
</dbReference>
<evidence type="ECO:0000256" key="3">
    <source>
        <dbReference type="ARBA" id="ARBA00023163"/>
    </source>
</evidence>
<feature type="compositionally biased region" description="Low complexity" evidence="4">
    <location>
        <begin position="125"/>
        <end position="139"/>
    </location>
</feature>
<evidence type="ECO:0000256" key="4">
    <source>
        <dbReference type="SAM" id="MobiDB-lite"/>
    </source>
</evidence>
<dbReference type="SUPFAM" id="SSF47384">
    <property type="entry name" value="Homodimeric domain of signal transducing histidine kinase"/>
    <property type="match status" value="1"/>
</dbReference>
<dbReference type="GO" id="GO:0000155">
    <property type="term" value="F:phosphorelay sensor kinase activity"/>
    <property type="evidence" value="ECO:0007669"/>
    <property type="project" value="InterPro"/>
</dbReference>
<organism evidence="6 7">
    <name type="scientific">Bradyrhizobium centrolobii</name>
    <dbReference type="NCBI Taxonomy" id="1505087"/>
    <lineage>
        <taxon>Bacteria</taxon>
        <taxon>Pseudomonadati</taxon>
        <taxon>Pseudomonadota</taxon>
        <taxon>Alphaproteobacteria</taxon>
        <taxon>Hyphomicrobiales</taxon>
        <taxon>Nitrobacteraceae</taxon>
        <taxon>Bradyrhizobium</taxon>
    </lineage>
</organism>
<dbReference type="Proteomes" id="UP000076959">
    <property type="component" value="Unassembled WGS sequence"/>
</dbReference>
<comment type="caution">
    <text evidence="6">The sequence shown here is derived from an EMBL/GenBank/DDBJ whole genome shotgun (WGS) entry which is preliminary data.</text>
</comment>
<feature type="domain" description="HTH luxR-type" evidence="5">
    <location>
        <begin position="140"/>
        <end position="205"/>
    </location>
</feature>
<dbReference type="GO" id="GO:0003677">
    <property type="term" value="F:DNA binding"/>
    <property type="evidence" value="ECO:0007669"/>
    <property type="project" value="UniProtKB-KW"/>
</dbReference>
<dbReference type="InterPro" id="IPR036097">
    <property type="entry name" value="HisK_dim/P_sf"/>
</dbReference>
<evidence type="ECO:0000256" key="1">
    <source>
        <dbReference type="ARBA" id="ARBA00023015"/>
    </source>
</evidence>
<dbReference type="InterPro" id="IPR036388">
    <property type="entry name" value="WH-like_DNA-bd_sf"/>
</dbReference>
<dbReference type="SMART" id="SM00421">
    <property type="entry name" value="HTH_LUXR"/>
    <property type="match status" value="1"/>
</dbReference>
<dbReference type="OrthoDB" id="9782655at2"/>
<feature type="region of interest" description="Disordered" evidence="4">
    <location>
        <begin position="1"/>
        <end position="29"/>
    </location>
</feature>
<gene>
    <name evidence="6" type="ORF">AYJ54_30690</name>
</gene>
<sequence>MEHQDDTATDSRPSEWYESSASPHEELDPVRLNAARAKAADEMASAIARELNGPLTALLLYMGEIKHHSDQLSPASGDRAYLQRVVENALAQTERVCSLVKQLAGPHKNGLPVHAASEDVELKAGRSPQASRPAAPALSGVSSQKRLTKREREVLRLISEGYSNKQGALRMQISPRTFESHRAEAMRKLGARNTADLVRAALLHSIE</sequence>
<dbReference type="CDD" id="cd06170">
    <property type="entry name" value="LuxR_C_like"/>
    <property type="match status" value="1"/>
</dbReference>
<evidence type="ECO:0000259" key="5">
    <source>
        <dbReference type="PROSITE" id="PS50043"/>
    </source>
</evidence>
<dbReference type="PRINTS" id="PR00038">
    <property type="entry name" value="HTHLUXR"/>
</dbReference>
<reference evidence="6 7" key="1">
    <citation type="submission" date="2016-03" db="EMBL/GenBank/DDBJ databases">
        <title>Draft Genome Sequence of the Strain BR 10245 (Bradyrhizobium sp.) isolated from nodules of Centrolobium paraense.</title>
        <authorList>
            <person name="Simoes-Araujo J.L.Sr."/>
            <person name="Barauna A.C."/>
            <person name="Silva K."/>
            <person name="Zilli J.E."/>
        </authorList>
    </citation>
    <scope>NUCLEOTIDE SEQUENCE [LARGE SCALE GENOMIC DNA]</scope>
    <source>
        <strain evidence="6 7">BR 10245</strain>
    </source>
</reference>
<dbReference type="AlphaFoldDB" id="A0A176YBY9"/>
<dbReference type="InterPro" id="IPR000792">
    <property type="entry name" value="Tscrpt_reg_LuxR_C"/>
</dbReference>
<dbReference type="Gene3D" id="1.10.287.130">
    <property type="match status" value="1"/>
</dbReference>
<name>A0A176YBY9_9BRAD</name>
<evidence type="ECO:0000313" key="7">
    <source>
        <dbReference type="Proteomes" id="UP000076959"/>
    </source>
</evidence>
<dbReference type="EMBL" id="LUUB01000107">
    <property type="protein sequence ID" value="OAF00899.1"/>
    <property type="molecule type" value="Genomic_DNA"/>
</dbReference>
<dbReference type="PANTHER" id="PTHR44688:SF16">
    <property type="entry name" value="DNA-BINDING TRANSCRIPTIONAL ACTIVATOR DEVR_DOSR"/>
    <property type="match status" value="1"/>
</dbReference>
<evidence type="ECO:0000313" key="6">
    <source>
        <dbReference type="EMBL" id="OAF00899.1"/>
    </source>
</evidence>
<evidence type="ECO:0000256" key="2">
    <source>
        <dbReference type="ARBA" id="ARBA00023125"/>
    </source>
</evidence>
<accession>A0A176YBY9</accession>
<keyword evidence="7" id="KW-1185">Reference proteome</keyword>
<dbReference type="RefSeq" id="WP_063707930.1">
    <property type="nucleotide sequence ID" value="NZ_LUUB01000107.1"/>
</dbReference>
<feature type="region of interest" description="Disordered" evidence="4">
    <location>
        <begin position="124"/>
        <end position="146"/>
    </location>
</feature>
<keyword evidence="3" id="KW-0804">Transcription</keyword>
<dbReference type="STRING" id="1505087.AYJ54_30690"/>
<proteinExistence type="predicted"/>
<dbReference type="PANTHER" id="PTHR44688">
    <property type="entry name" value="DNA-BINDING TRANSCRIPTIONAL ACTIVATOR DEVR_DOSR"/>
    <property type="match status" value="1"/>
</dbReference>